<dbReference type="Gene3D" id="3.30.470.20">
    <property type="entry name" value="ATP-grasp fold, B domain"/>
    <property type="match status" value="1"/>
</dbReference>
<evidence type="ECO:0000256" key="4">
    <source>
        <dbReference type="ARBA" id="ARBA00022723"/>
    </source>
</evidence>
<keyword evidence="3" id="KW-0436">Ligase</keyword>
<accession>A0A075GFG8</accession>
<dbReference type="SUPFAM" id="SSF56059">
    <property type="entry name" value="Glutathione synthetase ATP-binding domain-like"/>
    <property type="match status" value="1"/>
</dbReference>
<keyword evidence="8" id="KW-0648">Protein biosynthesis</keyword>
<dbReference type="InterPro" id="IPR011761">
    <property type="entry name" value="ATP-grasp"/>
</dbReference>
<dbReference type="EMBL" id="KF900652">
    <property type="protein sequence ID" value="AIF02509.1"/>
    <property type="molecule type" value="Genomic_DNA"/>
</dbReference>
<comment type="cofactor">
    <cofactor evidence="2">
        <name>Mg(2+)</name>
        <dbReference type="ChEBI" id="CHEBI:18420"/>
    </cofactor>
</comment>
<dbReference type="InterPro" id="IPR013651">
    <property type="entry name" value="ATP-grasp_RimK-type"/>
</dbReference>
<keyword evidence="4" id="KW-0479">Metal-binding</keyword>
<evidence type="ECO:0000259" key="11">
    <source>
        <dbReference type="PROSITE" id="PS50975"/>
    </source>
</evidence>
<dbReference type="InterPro" id="IPR004666">
    <property type="entry name" value="Rp_bS6_RimK/Lys_biosynth_LsyX"/>
</dbReference>
<dbReference type="Pfam" id="PF18030">
    <property type="entry name" value="Rimk_N"/>
    <property type="match status" value="1"/>
</dbReference>
<dbReference type="GO" id="GO:0005737">
    <property type="term" value="C:cytoplasm"/>
    <property type="evidence" value="ECO:0007669"/>
    <property type="project" value="TreeGrafter"/>
</dbReference>
<proteinExistence type="predicted"/>
<keyword evidence="7" id="KW-0460">Magnesium</keyword>
<evidence type="ECO:0000256" key="7">
    <source>
        <dbReference type="ARBA" id="ARBA00022842"/>
    </source>
</evidence>
<dbReference type="GO" id="GO:0009432">
    <property type="term" value="P:SOS response"/>
    <property type="evidence" value="ECO:0007669"/>
    <property type="project" value="TreeGrafter"/>
</dbReference>
<keyword evidence="6 10" id="KW-0067">ATP-binding</keyword>
<dbReference type="GO" id="GO:0018169">
    <property type="term" value="F:ribosomal S6-glutamic acid ligase activity"/>
    <property type="evidence" value="ECO:0007669"/>
    <property type="project" value="TreeGrafter"/>
</dbReference>
<dbReference type="GO" id="GO:0046872">
    <property type="term" value="F:metal ion binding"/>
    <property type="evidence" value="ECO:0007669"/>
    <property type="project" value="UniProtKB-KW"/>
</dbReference>
<evidence type="ECO:0000256" key="6">
    <source>
        <dbReference type="ARBA" id="ARBA00022840"/>
    </source>
</evidence>
<dbReference type="GO" id="GO:0006412">
    <property type="term" value="P:translation"/>
    <property type="evidence" value="ECO:0007669"/>
    <property type="project" value="UniProtKB-KW"/>
</dbReference>
<dbReference type="PROSITE" id="PS50975">
    <property type="entry name" value="ATP_GRASP"/>
    <property type="match status" value="1"/>
</dbReference>
<evidence type="ECO:0000256" key="10">
    <source>
        <dbReference type="PROSITE-ProRule" id="PRU00409"/>
    </source>
</evidence>
<name>A0A075GFG8_9EURY</name>
<dbReference type="Pfam" id="PF08443">
    <property type="entry name" value="RimK"/>
    <property type="match status" value="1"/>
</dbReference>
<evidence type="ECO:0000256" key="1">
    <source>
        <dbReference type="ARBA" id="ARBA00001936"/>
    </source>
</evidence>
<dbReference type="GO" id="GO:0005524">
    <property type="term" value="F:ATP binding"/>
    <property type="evidence" value="ECO:0007669"/>
    <property type="project" value="UniProtKB-UniRule"/>
</dbReference>
<dbReference type="InterPro" id="IPR041107">
    <property type="entry name" value="Rimk_N"/>
</dbReference>
<protein>
    <submittedName>
        <fullName evidence="12">Ribosomal protein S6 modification protein (RimK)</fullName>
    </submittedName>
</protein>
<keyword evidence="5 10" id="KW-0547">Nucleotide-binding</keyword>
<dbReference type="PANTHER" id="PTHR21621">
    <property type="entry name" value="RIBOSOMAL PROTEIN S6 MODIFICATION PROTEIN"/>
    <property type="match status" value="1"/>
</dbReference>
<gene>
    <name evidence="12" type="primary">rimK</name>
</gene>
<dbReference type="Gene3D" id="3.30.1490.20">
    <property type="entry name" value="ATP-grasp fold, A domain"/>
    <property type="match status" value="1"/>
</dbReference>
<evidence type="ECO:0000256" key="2">
    <source>
        <dbReference type="ARBA" id="ARBA00001946"/>
    </source>
</evidence>
<dbReference type="PANTHER" id="PTHR21621:SF7">
    <property type="entry name" value="RIBOSOMAL PROTEIN BS6--L-GLUTAMATE LIGASE"/>
    <property type="match status" value="1"/>
</dbReference>
<feature type="domain" description="ATP-grasp" evidence="11">
    <location>
        <begin position="116"/>
        <end position="299"/>
    </location>
</feature>
<dbReference type="AlphaFoldDB" id="A0A075GFG8"/>
<evidence type="ECO:0000256" key="5">
    <source>
        <dbReference type="ARBA" id="ARBA00022741"/>
    </source>
</evidence>
<dbReference type="NCBIfam" id="TIGR00768">
    <property type="entry name" value="rimK_fam"/>
    <property type="match status" value="1"/>
</dbReference>
<reference evidence="12" key="1">
    <citation type="journal article" date="2014" name="Genome Biol. Evol.">
        <title>Pangenome evidence for extensive interdomain horizontal transfer affecting lineage core and shell genes in uncultured planktonic thaumarchaeota and euryarchaeota.</title>
        <authorList>
            <person name="Deschamps P."/>
            <person name="Zivanovic Y."/>
            <person name="Moreira D."/>
            <person name="Rodriguez-Valera F."/>
            <person name="Lopez-Garcia P."/>
        </authorList>
    </citation>
    <scope>NUCLEOTIDE SEQUENCE</scope>
</reference>
<comment type="cofactor">
    <cofactor evidence="1">
        <name>Mn(2+)</name>
        <dbReference type="ChEBI" id="CHEBI:29035"/>
    </cofactor>
</comment>
<keyword evidence="9" id="KW-0464">Manganese</keyword>
<dbReference type="InterPro" id="IPR013815">
    <property type="entry name" value="ATP_grasp_subdomain_1"/>
</dbReference>
<evidence type="ECO:0000313" key="12">
    <source>
        <dbReference type="EMBL" id="AIF02509.1"/>
    </source>
</evidence>
<organism evidence="12">
    <name type="scientific">uncultured marine group II/III euryarchaeote KM3_157_F03</name>
    <dbReference type="NCBI Taxonomy" id="1457904"/>
    <lineage>
        <taxon>Archaea</taxon>
        <taxon>Methanobacteriati</taxon>
        <taxon>Methanobacteriota</taxon>
        <taxon>environmental samples</taxon>
    </lineage>
</organism>
<dbReference type="Gene3D" id="3.40.50.20">
    <property type="match status" value="1"/>
</dbReference>
<evidence type="ECO:0000256" key="9">
    <source>
        <dbReference type="ARBA" id="ARBA00023211"/>
    </source>
</evidence>
<sequence>MSLSRGVMGRRLEIVIMTQGPELYSTTRLAAAARREGHGVSYLNPTRCTIDLSPDGATVLYNGDKIVQPMDCIVPRIGASITRHGLTILRQFQAAGVPVLNPSNGIAASRDKLRALQRFAAVELPMPRTAYARGAADLHPCIKTVGGPPVVLKLLEGTQGIGVMRCDTVASAESVIDVLARLHQPIIVQEYIAESEGTDIRAIVVGDKVVAAMRRTGKGDDFRSNIHRGGTGDQLELEADIERICIDACKSLNIHFGGVDLLESSRGPLLMEVNSSPGLEGIERATGIDVANEVIKEIERLCE</sequence>
<evidence type="ECO:0000256" key="3">
    <source>
        <dbReference type="ARBA" id="ARBA00022598"/>
    </source>
</evidence>
<evidence type="ECO:0000256" key="8">
    <source>
        <dbReference type="ARBA" id="ARBA00022917"/>
    </source>
</evidence>